<proteinExistence type="predicted"/>
<dbReference type="Pfam" id="PF20310">
    <property type="entry name" value="HTH_Tnp_2"/>
    <property type="match status" value="1"/>
</dbReference>
<dbReference type="InterPro" id="IPR046929">
    <property type="entry name" value="HTH_Tnp"/>
</dbReference>
<dbReference type="RefSeq" id="WP_342768807.1">
    <property type="nucleotide sequence ID" value="NZ_RBZN01000025.1"/>
</dbReference>
<dbReference type="Proteomes" id="UP000272238">
    <property type="component" value="Unassembled WGS sequence"/>
</dbReference>
<gene>
    <name evidence="1" type="ORF">D8M03_10885</name>
</gene>
<comment type="caution">
    <text evidence="1">The sequence shown here is derived from an EMBL/GenBank/DDBJ whole genome shotgun (WGS) entry which is preliminary data.</text>
</comment>
<accession>A0A494Z0P9</accession>
<keyword evidence="2" id="KW-1185">Reference proteome</keyword>
<name>A0A494Z0P9_9BACL</name>
<feature type="non-terminal residue" evidence="1">
    <location>
        <position position="49"/>
    </location>
</feature>
<evidence type="ECO:0000313" key="1">
    <source>
        <dbReference type="EMBL" id="RKQ16009.1"/>
    </source>
</evidence>
<dbReference type="AlphaFoldDB" id="A0A494Z0P9"/>
<dbReference type="EMBL" id="RBZN01000025">
    <property type="protein sequence ID" value="RKQ16009.1"/>
    <property type="molecule type" value="Genomic_DNA"/>
</dbReference>
<organism evidence="1 2">
    <name type="scientific">Ureibacillus endophyticus</name>
    <dbReference type="NCBI Taxonomy" id="1978490"/>
    <lineage>
        <taxon>Bacteria</taxon>
        <taxon>Bacillati</taxon>
        <taxon>Bacillota</taxon>
        <taxon>Bacilli</taxon>
        <taxon>Bacillales</taxon>
        <taxon>Caryophanaceae</taxon>
        <taxon>Ureibacillus</taxon>
    </lineage>
</organism>
<evidence type="ECO:0000313" key="2">
    <source>
        <dbReference type="Proteomes" id="UP000272238"/>
    </source>
</evidence>
<protein>
    <submittedName>
        <fullName evidence="1">IS3 family transposase</fullName>
    </submittedName>
</protein>
<sequence length="49" mass="5713">MSKQLFSPEQIEQLQKNPHVLKVSERTITYADAFKSKFIDEYLAGKTPR</sequence>
<reference evidence="1 2" key="1">
    <citation type="journal article" date="2016" name="Antonie Van Leeuwenhoek">
        <title>Lysinibacillus endophyticus sp. nov., an indole-3-acetic acid producing endophytic bacterium isolated from corn root (Zea mays cv. Xinken-5).</title>
        <authorList>
            <person name="Yu J."/>
            <person name="Guan X."/>
            <person name="Liu C."/>
            <person name="Xiang W."/>
            <person name="Yu Z."/>
            <person name="Liu X."/>
            <person name="Wang G."/>
        </authorList>
    </citation>
    <scope>NUCLEOTIDE SEQUENCE [LARGE SCALE GENOMIC DNA]</scope>
    <source>
        <strain evidence="1 2">DSM 100506</strain>
    </source>
</reference>